<gene>
    <name evidence="4" type="ORF">ENN04_03445</name>
</gene>
<dbReference type="SUPFAM" id="SSF53807">
    <property type="entry name" value="Helical backbone' metal receptor"/>
    <property type="match status" value="1"/>
</dbReference>
<evidence type="ECO:0000256" key="3">
    <source>
        <dbReference type="ARBA" id="ARBA00022729"/>
    </source>
</evidence>
<dbReference type="Gene3D" id="3.40.50.1980">
    <property type="entry name" value="Nitrogenase molybdenum iron protein domain"/>
    <property type="match status" value="2"/>
</dbReference>
<dbReference type="PANTHER" id="PTHR42953:SF3">
    <property type="entry name" value="HIGH-AFFINITY ZINC UPTAKE SYSTEM PROTEIN ZNUA"/>
    <property type="match status" value="1"/>
</dbReference>
<dbReference type="PANTHER" id="PTHR42953">
    <property type="entry name" value="HIGH-AFFINITY ZINC UPTAKE SYSTEM PROTEIN ZNUA-RELATED"/>
    <property type="match status" value="1"/>
</dbReference>
<sequence length="272" mass="31933">MMRTLPFLLLLFSFALPKELLIATTYPVYYPLLYLAGELYDVKVLISTGTDVHHYEPRPQDLRNLREAKYIFTLGLESWERKLPVPKEKLYPLNQNLPLIDNDPHVWMSPKSYQAVVDNLYKVLLKIDPKNQNIYERKYREFSKRLKDLDEKYRQSLSQCKNRWLVSTHLSLRYLARDYGLRAEGLRGVHGEEEPKPSELFRLINLIRKESIRSLFVEEGYQGSAVLKVQRETGAKVYTINTSLYPTKNGDDYFSIMERNLSAFVEGLDCKK</sequence>
<comment type="similarity">
    <text evidence="1">Belongs to the bacterial solute-binding protein 9 family.</text>
</comment>
<accession>A0A7C5WYL7</accession>
<name>A0A7C5WYL7_9AQUI</name>
<evidence type="ECO:0000256" key="2">
    <source>
        <dbReference type="ARBA" id="ARBA00022448"/>
    </source>
</evidence>
<dbReference type="Pfam" id="PF01297">
    <property type="entry name" value="ZnuA"/>
    <property type="match status" value="1"/>
</dbReference>
<comment type="caution">
    <text evidence="4">The sequence shown here is derived from an EMBL/GenBank/DDBJ whole genome shotgun (WGS) entry which is preliminary data.</text>
</comment>
<protein>
    <submittedName>
        <fullName evidence="4">Zinc ABC transporter substrate-binding protein</fullName>
    </submittedName>
</protein>
<reference evidence="4" key="1">
    <citation type="journal article" date="2020" name="mSystems">
        <title>Genome- and Community-Level Interaction Insights into Carbon Utilization and Element Cycling Functions of Hydrothermarchaeota in Hydrothermal Sediment.</title>
        <authorList>
            <person name="Zhou Z."/>
            <person name="Liu Y."/>
            <person name="Xu W."/>
            <person name="Pan J."/>
            <person name="Luo Z.H."/>
            <person name="Li M."/>
        </authorList>
    </citation>
    <scope>NUCLEOTIDE SEQUENCE [LARGE SCALE GENOMIC DNA]</scope>
    <source>
        <strain evidence="4">SpSt-114</strain>
    </source>
</reference>
<dbReference type="EMBL" id="DSAC01000041">
    <property type="protein sequence ID" value="HHO73672.1"/>
    <property type="molecule type" value="Genomic_DNA"/>
</dbReference>
<dbReference type="GO" id="GO:0030001">
    <property type="term" value="P:metal ion transport"/>
    <property type="evidence" value="ECO:0007669"/>
    <property type="project" value="InterPro"/>
</dbReference>
<evidence type="ECO:0000256" key="1">
    <source>
        <dbReference type="ARBA" id="ARBA00011028"/>
    </source>
</evidence>
<dbReference type="InterPro" id="IPR006127">
    <property type="entry name" value="ZnuA-like"/>
</dbReference>
<keyword evidence="2" id="KW-0813">Transport</keyword>
<dbReference type="GO" id="GO:0046872">
    <property type="term" value="F:metal ion binding"/>
    <property type="evidence" value="ECO:0007669"/>
    <property type="project" value="InterPro"/>
</dbReference>
<dbReference type="AlphaFoldDB" id="A0A7C5WYL7"/>
<keyword evidence="3" id="KW-0732">Signal</keyword>
<evidence type="ECO:0000313" key="4">
    <source>
        <dbReference type="EMBL" id="HHO73672.1"/>
    </source>
</evidence>
<proteinExistence type="inferred from homology"/>
<organism evidence="4">
    <name type="scientific">Thermocrinis ruber</name>
    <dbReference type="NCBI Taxonomy" id="75906"/>
    <lineage>
        <taxon>Bacteria</taxon>
        <taxon>Pseudomonadati</taxon>
        <taxon>Aquificota</taxon>
        <taxon>Aquificia</taxon>
        <taxon>Aquificales</taxon>
        <taxon>Aquificaceae</taxon>
        <taxon>Thermocrinis</taxon>
    </lineage>
</organism>
<dbReference type="InterPro" id="IPR050492">
    <property type="entry name" value="Bact_metal-bind_prot9"/>
</dbReference>